<accession>A0A382DDY5</accession>
<feature type="transmembrane region" description="Helical" evidence="1">
    <location>
        <begin position="80"/>
        <end position="99"/>
    </location>
</feature>
<keyword evidence="1" id="KW-1133">Transmembrane helix</keyword>
<dbReference type="AlphaFoldDB" id="A0A382DDY5"/>
<evidence type="ECO:0000313" key="2">
    <source>
        <dbReference type="EMBL" id="SVB35853.1"/>
    </source>
</evidence>
<name>A0A382DDY5_9ZZZZ</name>
<keyword evidence="1" id="KW-0472">Membrane</keyword>
<dbReference type="Gene3D" id="3.10.620.30">
    <property type="match status" value="1"/>
</dbReference>
<reference evidence="2" key="1">
    <citation type="submission" date="2018-05" db="EMBL/GenBank/DDBJ databases">
        <authorList>
            <person name="Lanie J.A."/>
            <person name="Ng W.-L."/>
            <person name="Kazmierczak K.M."/>
            <person name="Andrzejewski T.M."/>
            <person name="Davidsen T.M."/>
            <person name="Wayne K.J."/>
            <person name="Tettelin H."/>
            <person name="Glass J.I."/>
            <person name="Rusch D."/>
            <person name="Podicherti R."/>
            <person name="Tsui H.-C.T."/>
            <person name="Winkler M.E."/>
        </authorList>
    </citation>
    <scope>NUCLEOTIDE SEQUENCE</scope>
</reference>
<protein>
    <submittedName>
        <fullName evidence="2">Uncharacterized protein</fullName>
    </submittedName>
</protein>
<keyword evidence="1" id="KW-0812">Transmembrane</keyword>
<sequence length="107" mass="13114">MNHEPYHGDCEDYSLTLLFNLKDRKWEKFLLSLLTRESKICHCKIKGNGHAVLRYKGRYIDNIQKKWCTKEYMENREYKFSSWLYIPYQVVIKLVIGFFQTRKRKEI</sequence>
<gene>
    <name evidence="2" type="ORF">METZ01_LOCUS188707</name>
</gene>
<proteinExistence type="predicted"/>
<evidence type="ECO:0000256" key="1">
    <source>
        <dbReference type="SAM" id="Phobius"/>
    </source>
</evidence>
<dbReference type="EMBL" id="UINC01038603">
    <property type="protein sequence ID" value="SVB35853.1"/>
    <property type="molecule type" value="Genomic_DNA"/>
</dbReference>
<organism evidence="2">
    <name type="scientific">marine metagenome</name>
    <dbReference type="NCBI Taxonomy" id="408172"/>
    <lineage>
        <taxon>unclassified sequences</taxon>
        <taxon>metagenomes</taxon>
        <taxon>ecological metagenomes</taxon>
    </lineage>
</organism>